<evidence type="ECO:0000256" key="1">
    <source>
        <dbReference type="SAM" id="MobiDB-lite"/>
    </source>
</evidence>
<evidence type="ECO:0000259" key="2">
    <source>
        <dbReference type="Pfam" id="PF18932"/>
    </source>
</evidence>
<feature type="domain" description="DUF5681" evidence="2">
    <location>
        <begin position="15"/>
        <end position="88"/>
    </location>
</feature>
<feature type="region of interest" description="Disordered" evidence="1">
    <location>
        <begin position="1"/>
        <end position="35"/>
    </location>
</feature>
<protein>
    <recommendedName>
        <fullName evidence="2">DUF5681 domain-containing protein</fullName>
    </recommendedName>
</protein>
<reference evidence="3 4" key="1">
    <citation type="submission" date="2019-07" db="EMBL/GenBank/DDBJ databases">
        <title>Genome sequencing of the stress-tolerant strain Azospirillum brasilense Az19.</title>
        <authorList>
            <person name="Maroniche G.A."/>
            <person name="Garcia J.E."/>
            <person name="Pagnussat L."/>
            <person name="Amenta M."/>
            <person name="Creus C.M."/>
        </authorList>
    </citation>
    <scope>NUCLEOTIDE SEQUENCE [LARGE SCALE GENOMIC DNA]</scope>
    <source>
        <strain evidence="3 4">Az19</strain>
    </source>
</reference>
<organism evidence="3 4">
    <name type="scientific">Azospirillum argentinense</name>
    <dbReference type="NCBI Taxonomy" id="2970906"/>
    <lineage>
        <taxon>Bacteria</taxon>
        <taxon>Pseudomonadati</taxon>
        <taxon>Pseudomonadota</taxon>
        <taxon>Alphaproteobacteria</taxon>
        <taxon>Rhodospirillales</taxon>
        <taxon>Azospirillaceae</taxon>
        <taxon>Azospirillum</taxon>
    </lineage>
</organism>
<dbReference type="EMBL" id="VEWN01000022">
    <property type="protein sequence ID" value="KAA1052625.1"/>
    <property type="molecule type" value="Genomic_DNA"/>
</dbReference>
<comment type="caution">
    <text evidence="3">The sequence shown here is derived from an EMBL/GenBank/DDBJ whole genome shotgun (WGS) entry which is preliminary data.</text>
</comment>
<sequence length="135" mass="14642">MTGDYKVGYKKPPPSHRFQPGKSGNPKGRPKKSKNLGALLAGILEETITLREDGAMRTVSKGEAMLLAQTHKAMKGDTRAFEAILKLETKTASSSASGPTGVLVVPGPLTEEEWEKRVEQHQAKFRGNINNEDVA</sequence>
<gene>
    <name evidence="3" type="ORF">FH063_004083</name>
</gene>
<dbReference type="Pfam" id="PF18932">
    <property type="entry name" value="DUF5681"/>
    <property type="match status" value="1"/>
</dbReference>
<evidence type="ECO:0000313" key="3">
    <source>
        <dbReference type="EMBL" id="KAA1052625.1"/>
    </source>
</evidence>
<name>A0A5B0KKY8_9PROT</name>
<dbReference type="Proteomes" id="UP000325333">
    <property type="component" value="Unassembled WGS sequence"/>
</dbReference>
<accession>A0A5B0KKY8</accession>
<evidence type="ECO:0000313" key="4">
    <source>
        <dbReference type="Proteomes" id="UP000325333"/>
    </source>
</evidence>
<dbReference type="InterPro" id="IPR043736">
    <property type="entry name" value="DUF5681"/>
</dbReference>
<dbReference type="RefSeq" id="WP_149651631.1">
    <property type="nucleotide sequence ID" value="NZ_VEWN01000022.1"/>
</dbReference>
<proteinExistence type="predicted"/>
<dbReference type="AlphaFoldDB" id="A0A5B0KKY8"/>